<feature type="domain" description="Sof1-like protein" evidence="2">
    <location>
        <begin position="14"/>
        <end position="61"/>
    </location>
</feature>
<name>U6LBH1_9EIME</name>
<reference evidence="3" key="1">
    <citation type="submission" date="2013-10" db="EMBL/GenBank/DDBJ databases">
        <title>Genomic analysis of the causative agents of coccidiosis in chickens.</title>
        <authorList>
            <person name="Reid A.J."/>
            <person name="Blake D."/>
            <person name="Billington K."/>
            <person name="Browne H."/>
            <person name="Dunn M."/>
            <person name="Hung S."/>
            <person name="Kawahara F."/>
            <person name="Miranda-Saavedra D."/>
            <person name="Mourier T."/>
            <person name="Nagra H."/>
            <person name="Otto T.D."/>
            <person name="Rawlings N."/>
            <person name="Sanchez A."/>
            <person name="Sanders M."/>
            <person name="Subramaniam C."/>
            <person name="Tay Y."/>
            <person name="Dear P."/>
            <person name="Doerig C."/>
            <person name="Gruber A."/>
            <person name="Parkinson J."/>
            <person name="Shirley M."/>
            <person name="Wan K.L."/>
            <person name="Berriman M."/>
            <person name="Tomley F."/>
            <person name="Pain A."/>
        </authorList>
    </citation>
    <scope>NUCLEOTIDE SEQUENCE [LARGE SCALE GENOMIC DNA]</scope>
    <source>
        <strain evidence="3">Houghton</strain>
    </source>
</reference>
<keyword evidence="4" id="KW-1185">Reference proteome</keyword>
<proteinExistence type="predicted"/>
<feature type="region of interest" description="Disordered" evidence="1">
    <location>
        <begin position="1"/>
        <end position="66"/>
    </location>
</feature>
<evidence type="ECO:0000259" key="2">
    <source>
        <dbReference type="Pfam" id="PF04158"/>
    </source>
</evidence>
<protein>
    <submittedName>
        <fullName evidence="3">WD domain, G-beta repeat-containing protein, putative</fullName>
    </submittedName>
</protein>
<evidence type="ECO:0000313" key="3">
    <source>
        <dbReference type="EMBL" id="CDJ47792.1"/>
    </source>
</evidence>
<dbReference type="EMBL" id="HG710862">
    <property type="protein sequence ID" value="CDJ47792.1"/>
    <property type="molecule type" value="Genomic_DNA"/>
</dbReference>
<dbReference type="Proteomes" id="UP000030750">
    <property type="component" value="Unassembled WGS sequence"/>
</dbReference>
<gene>
    <name evidence="3" type="ORF">EBH_0075110</name>
</gene>
<dbReference type="OrthoDB" id="329958at2759"/>
<dbReference type="Pfam" id="PF04158">
    <property type="entry name" value="Sof1"/>
    <property type="match status" value="1"/>
</dbReference>
<dbReference type="AlphaFoldDB" id="U6LBH1"/>
<feature type="compositionally biased region" description="Basic and acidic residues" evidence="1">
    <location>
        <begin position="53"/>
        <end position="66"/>
    </location>
</feature>
<organism evidence="3 4">
    <name type="scientific">Eimeria brunetti</name>
    <dbReference type="NCBI Taxonomy" id="51314"/>
    <lineage>
        <taxon>Eukaryota</taxon>
        <taxon>Sar</taxon>
        <taxon>Alveolata</taxon>
        <taxon>Apicomplexa</taxon>
        <taxon>Conoidasida</taxon>
        <taxon>Coccidia</taxon>
        <taxon>Eucoccidiorida</taxon>
        <taxon>Eimeriorina</taxon>
        <taxon>Eimeriidae</taxon>
        <taxon>Eimeria</taxon>
    </lineage>
</organism>
<feature type="compositionally biased region" description="Basic and acidic residues" evidence="1">
    <location>
        <begin position="23"/>
        <end position="43"/>
    </location>
</feature>
<dbReference type="VEuPathDB" id="ToxoDB:EBH_0075110"/>
<feature type="compositionally biased region" description="Basic residues" evidence="1">
    <location>
        <begin position="13"/>
        <end position="22"/>
    </location>
</feature>
<evidence type="ECO:0000313" key="4">
    <source>
        <dbReference type="Proteomes" id="UP000030750"/>
    </source>
</evidence>
<accession>U6LBH1</accession>
<evidence type="ECO:0000256" key="1">
    <source>
        <dbReference type="SAM" id="MobiDB-lite"/>
    </source>
</evidence>
<sequence length="66" mass="7790">MARGWPGGSSVFGHHHVPKLIKKTQEKKRIMKEAQKRREENRIAHSKPGKHPRVPERKKAIYREIE</sequence>
<dbReference type="InterPro" id="IPR007287">
    <property type="entry name" value="Sof1"/>
</dbReference>
<reference evidence="3" key="2">
    <citation type="submission" date="2013-10" db="EMBL/GenBank/DDBJ databases">
        <authorList>
            <person name="Aslett M."/>
        </authorList>
    </citation>
    <scope>NUCLEOTIDE SEQUENCE [LARGE SCALE GENOMIC DNA]</scope>
    <source>
        <strain evidence="3">Houghton</strain>
    </source>
</reference>